<dbReference type="CDD" id="cd02002">
    <property type="entry name" value="TPP_BFDC"/>
    <property type="match status" value="1"/>
</dbReference>
<feature type="region of interest" description="Disordered" evidence="3">
    <location>
        <begin position="688"/>
        <end position="708"/>
    </location>
</feature>
<dbReference type="GO" id="GO:0009097">
    <property type="term" value="P:isoleucine biosynthetic process"/>
    <property type="evidence" value="ECO:0007669"/>
    <property type="project" value="TreeGrafter"/>
</dbReference>
<gene>
    <name evidence="5" type="ORF">MYCFIDRAFT_84301</name>
</gene>
<dbReference type="Gene3D" id="3.40.50.1220">
    <property type="entry name" value="TPP-binding domain"/>
    <property type="match status" value="1"/>
</dbReference>
<protein>
    <recommendedName>
        <fullName evidence="4">Thiamine pyrophosphate enzyme TPP-binding domain-containing protein</fullName>
    </recommendedName>
</protein>
<feature type="domain" description="Thiamine pyrophosphate enzyme TPP-binding" evidence="4">
    <location>
        <begin position="330"/>
        <end position="489"/>
    </location>
</feature>
<dbReference type="PANTHER" id="PTHR18968:SF13">
    <property type="entry name" value="ACETOLACTATE SYNTHASE CATALYTIC SUBUNIT, MITOCHONDRIAL"/>
    <property type="match status" value="1"/>
</dbReference>
<feature type="compositionally biased region" description="Basic and acidic residues" evidence="3">
    <location>
        <begin position="744"/>
        <end position="760"/>
    </location>
</feature>
<dbReference type="GO" id="GO:0003984">
    <property type="term" value="F:acetolactate synthase activity"/>
    <property type="evidence" value="ECO:0007669"/>
    <property type="project" value="TreeGrafter"/>
</dbReference>
<evidence type="ECO:0000313" key="5">
    <source>
        <dbReference type="EMBL" id="EME77652.1"/>
    </source>
</evidence>
<dbReference type="InterPro" id="IPR029035">
    <property type="entry name" value="DHS-like_NAD/FAD-binding_dom"/>
</dbReference>
<feature type="compositionally biased region" description="Polar residues" evidence="3">
    <location>
        <begin position="542"/>
        <end position="557"/>
    </location>
</feature>
<name>M3AJK2_PSEFD</name>
<feature type="compositionally biased region" description="Polar residues" evidence="3">
    <location>
        <begin position="955"/>
        <end position="965"/>
    </location>
</feature>
<dbReference type="EMBL" id="KB446564">
    <property type="protein sequence ID" value="EME77652.1"/>
    <property type="molecule type" value="Genomic_DNA"/>
</dbReference>
<evidence type="ECO:0000256" key="3">
    <source>
        <dbReference type="SAM" id="MobiDB-lite"/>
    </source>
</evidence>
<feature type="coiled-coil region" evidence="2">
    <location>
        <begin position="1020"/>
        <end position="1047"/>
    </location>
</feature>
<reference evidence="5 6" key="1">
    <citation type="journal article" date="2012" name="PLoS Pathog.">
        <title>Diverse lifestyles and strategies of plant pathogenesis encoded in the genomes of eighteen Dothideomycetes fungi.</title>
        <authorList>
            <person name="Ohm R.A."/>
            <person name="Feau N."/>
            <person name="Henrissat B."/>
            <person name="Schoch C.L."/>
            <person name="Horwitz B.A."/>
            <person name="Barry K.W."/>
            <person name="Condon B.J."/>
            <person name="Copeland A.C."/>
            <person name="Dhillon B."/>
            <person name="Glaser F."/>
            <person name="Hesse C.N."/>
            <person name="Kosti I."/>
            <person name="LaButti K."/>
            <person name="Lindquist E.A."/>
            <person name="Lucas S."/>
            <person name="Salamov A.A."/>
            <person name="Bradshaw R.E."/>
            <person name="Ciuffetti L."/>
            <person name="Hamelin R.C."/>
            <person name="Kema G.H.J."/>
            <person name="Lawrence C."/>
            <person name="Scott J.A."/>
            <person name="Spatafora J.W."/>
            <person name="Turgeon B.G."/>
            <person name="de Wit P.J.G.M."/>
            <person name="Zhong S."/>
            <person name="Goodwin S.B."/>
            <person name="Grigoriev I.V."/>
        </authorList>
    </citation>
    <scope>NUCLEOTIDE SEQUENCE [LARGE SCALE GENOMIC DNA]</scope>
    <source>
        <strain evidence="5 6">CIRAD86</strain>
    </source>
</reference>
<dbReference type="Pfam" id="PF02775">
    <property type="entry name" value="TPP_enzyme_C"/>
    <property type="match status" value="1"/>
</dbReference>
<dbReference type="eggNOG" id="KOG1185">
    <property type="taxonomic scope" value="Eukaryota"/>
</dbReference>
<sequence>MAIFNAFCDRVPILMLGATGPLDATKRRPWIDWIHTAQDQGALIRPYIKFDDQPHSPQAAIESLIHAYVATKTKPSAPTYICLDHTLQETEINAKEISFPNPSRYLDAATHPQMPSSDIILRIESELSASKKPLFMFGRPPSSSSSKSLISWQKRIQLAEKFDARVLTDIKQSATFPTHHHLHVTPPGIFLEEESCEQMREADLIVSFDWVDLAGSLGAAGVDLESRVRIVHVSMDSGLHNGWSKDHFAIPPADVFVNADGDGTVAAILAATHDFPDRRSLWHTAEPSVQEPLENRKESSDNIFMSDLAHAIYATIPPDEICLVRVPLGWSGRDLRITHPLGFMGMDGAAGIGSGCGQIVGTSLALRSSSSNLLPIGVLGDGDFLMGSSALWTAAKYKLPCLVIVANNGSYYNDEMHQERVARVRGREVRNKGIGMRLTGPRPECGRIAEGLGCAVVREGRVEGKGELVGVMRRAVEMVREGGVVVLDVDVKPDGYGEVVTLFTFLGQARGRPVDKSERLARHADQLPRYLDARSDAKQSRGAKTTVSARSSFTPSHAGSVGPPTNIARSEAPSTPFHSEECARFALRSLPAQSYPHFICPKQAVEASLSSNSSRSVKAASHFDYLKLVAKVCPRDYAICYIFKYLRFLSFCDLGIAYDVCSELVVASVLGVAQEQLLYSTSEFYQTQDPPIDSPHQQPRPSHGACQSGGTRSLGFHGLGKSFGYASSGRGTLKPFGPGRGRRGRDDPPNGVPRSEERKAGSRGMKWIPCICHIAEPSVYGHDTTKYEYMSQLERHLKSHNIYICCHCLEKFDGSDKAEAISSKQQWEAIFRLQYPGKPIPNGVFDEADILNPFADFSQSSPRPWSSHTATITSMDEDTIPSDESSHTMFLSALNGESSNLEASEHRDAPSNAPLVQQGWHSERGSIIDQMDYVQSLATSDANSDQSMGRALHAPQNQASPSTETAAPGLPTVALNEQSLFGPFADNVDPRELTRSLAHDAAEDVRLFSNEPVLQSTVTNLTQAVQIARLTEEVRQLRQEQTRLFQMMHALQAAFPGIPFLHQGLAC</sequence>
<dbReference type="HOGENOM" id="CLU_288220_0_0_1"/>
<dbReference type="GO" id="GO:0030976">
    <property type="term" value="F:thiamine pyrophosphate binding"/>
    <property type="evidence" value="ECO:0007669"/>
    <property type="project" value="InterPro"/>
</dbReference>
<dbReference type="PANTHER" id="PTHR18968">
    <property type="entry name" value="THIAMINE PYROPHOSPHATE ENZYMES"/>
    <property type="match status" value="1"/>
</dbReference>
<keyword evidence="6" id="KW-1185">Reference proteome</keyword>
<organism evidence="5 6">
    <name type="scientific">Pseudocercospora fijiensis (strain CIRAD86)</name>
    <name type="common">Black leaf streak disease fungus</name>
    <name type="synonym">Mycosphaerella fijiensis</name>
    <dbReference type="NCBI Taxonomy" id="383855"/>
    <lineage>
        <taxon>Eukaryota</taxon>
        <taxon>Fungi</taxon>
        <taxon>Dikarya</taxon>
        <taxon>Ascomycota</taxon>
        <taxon>Pezizomycotina</taxon>
        <taxon>Dothideomycetes</taxon>
        <taxon>Dothideomycetidae</taxon>
        <taxon>Mycosphaerellales</taxon>
        <taxon>Mycosphaerellaceae</taxon>
        <taxon>Pseudocercospora</taxon>
    </lineage>
</organism>
<dbReference type="InterPro" id="IPR029061">
    <property type="entry name" value="THDP-binding"/>
</dbReference>
<dbReference type="AlphaFoldDB" id="M3AJK2"/>
<evidence type="ECO:0000256" key="1">
    <source>
        <dbReference type="ARBA" id="ARBA00007812"/>
    </source>
</evidence>
<dbReference type="Proteomes" id="UP000016932">
    <property type="component" value="Unassembled WGS sequence"/>
</dbReference>
<dbReference type="STRING" id="383855.M3AJK2"/>
<feature type="region of interest" description="Disordered" evidence="3">
    <location>
        <begin position="939"/>
        <end position="969"/>
    </location>
</feature>
<keyword evidence="2" id="KW-0175">Coiled coil</keyword>
<evidence type="ECO:0000256" key="2">
    <source>
        <dbReference type="SAM" id="Coils"/>
    </source>
</evidence>
<dbReference type="Gene3D" id="3.40.50.970">
    <property type="match status" value="2"/>
</dbReference>
<proteinExistence type="inferred from homology"/>
<accession>M3AJK2</accession>
<feature type="region of interest" description="Disordered" evidence="3">
    <location>
        <begin position="725"/>
        <end position="760"/>
    </location>
</feature>
<evidence type="ECO:0000313" key="6">
    <source>
        <dbReference type="Proteomes" id="UP000016932"/>
    </source>
</evidence>
<dbReference type="RefSeq" id="XP_007931449.1">
    <property type="nucleotide sequence ID" value="XM_007933258.1"/>
</dbReference>
<dbReference type="GO" id="GO:0005948">
    <property type="term" value="C:acetolactate synthase complex"/>
    <property type="evidence" value="ECO:0007669"/>
    <property type="project" value="TreeGrafter"/>
</dbReference>
<dbReference type="GeneID" id="19342179"/>
<dbReference type="GO" id="GO:0050660">
    <property type="term" value="F:flavin adenine dinucleotide binding"/>
    <property type="evidence" value="ECO:0007669"/>
    <property type="project" value="TreeGrafter"/>
</dbReference>
<dbReference type="SUPFAM" id="SSF52467">
    <property type="entry name" value="DHS-like NAD/FAD-binding domain"/>
    <property type="match status" value="1"/>
</dbReference>
<dbReference type="InterPro" id="IPR045229">
    <property type="entry name" value="TPP_enz"/>
</dbReference>
<feature type="compositionally biased region" description="Basic and acidic residues" evidence="3">
    <location>
        <begin position="514"/>
        <end position="539"/>
    </location>
</feature>
<dbReference type="SUPFAM" id="SSF52518">
    <property type="entry name" value="Thiamin diphosphate-binding fold (THDP-binding)"/>
    <property type="match status" value="2"/>
</dbReference>
<comment type="similarity">
    <text evidence="1">Belongs to the TPP enzyme family.</text>
</comment>
<dbReference type="InterPro" id="IPR011766">
    <property type="entry name" value="TPP_enzyme_TPP-bd"/>
</dbReference>
<feature type="compositionally biased region" description="Polar residues" evidence="3">
    <location>
        <begin position="688"/>
        <end position="700"/>
    </location>
</feature>
<dbReference type="VEuPathDB" id="FungiDB:MYCFIDRAFT_84301"/>
<feature type="region of interest" description="Disordered" evidence="3">
    <location>
        <begin position="514"/>
        <end position="574"/>
    </location>
</feature>
<dbReference type="KEGG" id="pfj:MYCFIDRAFT_84301"/>
<dbReference type="OrthoDB" id="10006023at2759"/>
<dbReference type="GO" id="GO:0009099">
    <property type="term" value="P:L-valine biosynthetic process"/>
    <property type="evidence" value="ECO:0007669"/>
    <property type="project" value="TreeGrafter"/>
</dbReference>
<evidence type="ECO:0000259" key="4">
    <source>
        <dbReference type="Pfam" id="PF02775"/>
    </source>
</evidence>